<accession>A0A1M7YNE4</accession>
<dbReference type="RefSeq" id="WP_073591222.1">
    <property type="nucleotide sequence ID" value="NZ_FRFD01000018.1"/>
</dbReference>
<evidence type="ECO:0000313" key="2">
    <source>
        <dbReference type="Proteomes" id="UP000184612"/>
    </source>
</evidence>
<dbReference type="EMBL" id="FRFD01000018">
    <property type="protein sequence ID" value="SHO54164.1"/>
    <property type="molecule type" value="Genomic_DNA"/>
</dbReference>
<dbReference type="Pfam" id="PF06067">
    <property type="entry name" value="DUF932"/>
    <property type="match status" value="1"/>
</dbReference>
<protein>
    <recommendedName>
        <fullName evidence="3">DUF932 domain-containing protein</fullName>
    </recommendedName>
</protein>
<evidence type="ECO:0008006" key="3">
    <source>
        <dbReference type="Google" id="ProtNLM"/>
    </source>
</evidence>
<sequence>MKAGMTIEEMAAEIMRQSKAKEDYIVNTSNLELVSYDSGVVLRMIGDEGVDLVEPLDINNIAHRQIGAHLNIPAKYYDRMKSDYPNLLTHNVNAWLRREPSQRMVRTLDGVARAFLSNRYRRIDNLQIAEAVLPIIGEMPDARFESCQITDSRMYLKVVNPRLEAEVVPGDIVQAGIVISNSETGQGAVCIQPLVLRLVCMNGMVVNDAQTRRNHVGRVNAADENFLLYSDKTLAADDRAFMLKIQDTVRAAVDETKFHQVVGLMRNAKGARMATEDIPGVVKLASSAFGITENESGGVLQKLIESNDLTLYGLSNAVTRHSQDIEDYDRATDLEAIGYNLLTINRQQWNRLNQVQTAA</sequence>
<dbReference type="Proteomes" id="UP000184612">
    <property type="component" value="Unassembled WGS sequence"/>
</dbReference>
<organism evidence="1 2">
    <name type="scientific">Anaerocolumna xylanovorans DSM 12503</name>
    <dbReference type="NCBI Taxonomy" id="1121345"/>
    <lineage>
        <taxon>Bacteria</taxon>
        <taxon>Bacillati</taxon>
        <taxon>Bacillota</taxon>
        <taxon>Clostridia</taxon>
        <taxon>Lachnospirales</taxon>
        <taxon>Lachnospiraceae</taxon>
        <taxon>Anaerocolumna</taxon>
    </lineage>
</organism>
<name>A0A1M7YNE4_9FIRM</name>
<keyword evidence="2" id="KW-1185">Reference proteome</keyword>
<evidence type="ECO:0000313" key="1">
    <source>
        <dbReference type="EMBL" id="SHO54164.1"/>
    </source>
</evidence>
<proteinExistence type="predicted"/>
<reference evidence="1 2" key="1">
    <citation type="submission" date="2016-12" db="EMBL/GenBank/DDBJ databases">
        <authorList>
            <person name="Song W.-J."/>
            <person name="Kurnit D.M."/>
        </authorList>
    </citation>
    <scope>NUCLEOTIDE SEQUENCE [LARGE SCALE GENOMIC DNA]</scope>
    <source>
        <strain evidence="1 2">DSM 12503</strain>
    </source>
</reference>
<dbReference type="STRING" id="1121345.SAMN02745217_04619"/>
<dbReference type="AlphaFoldDB" id="A0A1M7YNE4"/>
<dbReference type="InterPro" id="IPR026325">
    <property type="entry name" value="DUF932"/>
</dbReference>
<gene>
    <name evidence="1" type="ORF">SAMN02745217_04619</name>
</gene>
<dbReference type="OrthoDB" id="2679764at2"/>